<organism evidence="3 4">
    <name type="scientific">Protaetiibacter larvae</name>
    <dbReference type="NCBI Taxonomy" id="2592654"/>
    <lineage>
        <taxon>Bacteria</taxon>
        <taxon>Bacillati</taxon>
        <taxon>Actinomycetota</taxon>
        <taxon>Actinomycetes</taxon>
        <taxon>Micrococcales</taxon>
        <taxon>Microbacteriaceae</taxon>
        <taxon>Protaetiibacter</taxon>
    </lineage>
</organism>
<dbReference type="Proteomes" id="UP000322159">
    <property type="component" value="Chromosome"/>
</dbReference>
<dbReference type="RefSeq" id="WP_149325805.1">
    <property type="nucleotide sequence ID" value="NZ_CP043504.1"/>
</dbReference>
<reference evidence="3 4" key="1">
    <citation type="submission" date="2019-09" db="EMBL/GenBank/DDBJ databases">
        <title>Genome sequencing of strain KACC 19322.</title>
        <authorList>
            <person name="Heo J."/>
            <person name="Kim S.-J."/>
            <person name="Kim J.-S."/>
            <person name="Hong S.-B."/>
            <person name="Kwon S.-W."/>
        </authorList>
    </citation>
    <scope>NUCLEOTIDE SEQUENCE [LARGE SCALE GENOMIC DNA]</scope>
    <source>
        <strain evidence="3 4">KACC 19322</strain>
    </source>
</reference>
<dbReference type="AlphaFoldDB" id="A0A5C1YAD6"/>
<accession>A0A5C1YAD6</accession>
<dbReference type="OrthoDB" id="5007417at2"/>
<keyword evidence="2" id="KW-0812">Transmembrane</keyword>
<evidence type="ECO:0000256" key="2">
    <source>
        <dbReference type="SAM" id="Phobius"/>
    </source>
</evidence>
<gene>
    <name evidence="3" type="ORF">FLP23_10455</name>
</gene>
<dbReference type="KEGG" id="lyk:FLP23_10455"/>
<name>A0A5C1YAD6_9MICO</name>
<keyword evidence="2" id="KW-0472">Membrane</keyword>
<feature type="region of interest" description="Disordered" evidence="1">
    <location>
        <begin position="93"/>
        <end position="122"/>
    </location>
</feature>
<sequence>MPTEAELRALLQGEPEEPGGLDVARIIRRARARRRPKQLAIGIGSGLAAVALVVPVAIGLGAGPIGISAAGGSAADEGLRSQADGLFTAEDGAAPESASGAVPPAETSSVCGASPAEASPDPSGLVLTVTPVDAAADASRIVVDVTLTNTGASSVAGATTLAPALTVARDDVVLWHSGRLSTAIRPAFELAPGESIAYTATLIPARCSPGDDEATSREELPPLGPGVYELSAAIELVPDDGGPVRLVTGPASSLVLR</sequence>
<protein>
    <submittedName>
        <fullName evidence="3">Uncharacterized protein</fullName>
    </submittedName>
</protein>
<dbReference type="EMBL" id="CP043504">
    <property type="protein sequence ID" value="QEO10388.1"/>
    <property type="molecule type" value="Genomic_DNA"/>
</dbReference>
<proteinExistence type="predicted"/>
<keyword evidence="4" id="KW-1185">Reference proteome</keyword>
<evidence type="ECO:0000256" key="1">
    <source>
        <dbReference type="SAM" id="MobiDB-lite"/>
    </source>
</evidence>
<feature type="transmembrane region" description="Helical" evidence="2">
    <location>
        <begin position="39"/>
        <end position="60"/>
    </location>
</feature>
<keyword evidence="2" id="KW-1133">Transmembrane helix</keyword>
<evidence type="ECO:0000313" key="3">
    <source>
        <dbReference type="EMBL" id="QEO10388.1"/>
    </source>
</evidence>
<evidence type="ECO:0000313" key="4">
    <source>
        <dbReference type="Proteomes" id="UP000322159"/>
    </source>
</evidence>